<dbReference type="Proteomes" id="UP001174936">
    <property type="component" value="Unassembled WGS sequence"/>
</dbReference>
<name>A0AA39YAY3_9PEZI</name>
<gene>
    <name evidence="1" type="ORF">B0T16DRAFT_491932</name>
</gene>
<dbReference type="PANTHER" id="PTHR35910:SF1">
    <property type="entry name" value="2EXR DOMAIN-CONTAINING PROTEIN"/>
    <property type="match status" value="1"/>
</dbReference>
<comment type="caution">
    <text evidence="1">The sequence shown here is derived from an EMBL/GenBank/DDBJ whole genome shotgun (WGS) entry which is preliminary data.</text>
</comment>
<evidence type="ECO:0000313" key="1">
    <source>
        <dbReference type="EMBL" id="KAK0649276.1"/>
    </source>
</evidence>
<sequence>MPSSTAPITTAATTFPLFSLLPGELQNLIWEYAATSSGLPSIHFLRVVHPRFPHWIDSDLYLVPDHHSSALSLVHISLACRDAHAAVVRRDAQAVPHRDPQNGGVNYTVLRISQFEALMTMNLKLDLAQDVIVLGSVKMPSDFEMAYCDDWSNPVFSSARRVGILHNREGTGFHFWEDVARALRRFEDLREVYLFVDRDKVEGSGEGEQLIGEEEEMDVQAMEVLKAPPRRTFRAYGRTYSGVEGPERRGELRGEVAALHIMRASLIVDDGYSYRPPWASTVCFGLLSWREGI</sequence>
<reference evidence="1" key="1">
    <citation type="submission" date="2023-06" db="EMBL/GenBank/DDBJ databases">
        <title>Genome-scale phylogeny and comparative genomics of the fungal order Sordariales.</title>
        <authorList>
            <consortium name="Lawrence Berkeley National Laboratory"/>
            <person name="Hensen N."/>
            <person name="Bonometti L."/>
            <person name="Westerberg I."/>
            <person name="Brannstrom I.O."/>
            <person name="Guillou S."/>
            <person name="Cros-Aarteil S."/>
            <person name="Calhoun S."/>
            <person name="Haridas S."/>
            <person name="Kuo A."/>
            <person name="Mondo S."/>
            <person name="Pangilinan J."/>
            <person name="Riley R."/>
            <person name="Labutti K."/>
            <person name="Andreopoulos B."/>
            <person name="Lipzen A."/>
            <person name="Chen C."/>
            <person name="Yanf M."/>
            <person name="Daum C."/>
            <person name="Ng V."/>
            <person name="Clum A."/>
            <person name="Steindorff A."/>
            <person name="Ohm R."/>
            <person name="Martin F."/>
            <person name="Silar P."/>
            <person name="Natvig D."/>
            <person name="Lalanne C."/>
            <person name="Gautier V."/>
            <person name="Ament-Velasquez S.L."/>
            <person name="Kruys A."/>
            <person name="Hutchinson M.I."/>
            <person name="Powell A.J."/>
            <person name="Barry K."/>
            <person name="Miller A.N."/>
            <person name="Grigoriev I.V."/>
            <person name="Debuchy R."/>
            <person name="Gladieux P."/>
            <person name="Thoren M.H."/>
            <person name="Johannesson H."/>
        </authorList>
    </citation>
    <scope>NUCLEOTIDE SEQUENCE</scope>
    <source>
        <strain evidence="1">SMH2532-1</strain>
    </source>
</reference>
<evidence type="ECO:0000313" key="2">
    <source>
        <dbReference type="Proteomes" id="UP001174936"/>
    </source>
</evidence>
<dbReference type="EMBL" id="JAULSV010000003">
    <property type="protein sequence ID" value="KAK0649276.1"/>
    <property type="molecule type" value="Genomic_DNA"/>
</dbReference>
<accession>A0AA39YAY3</accession>
<dbReference type="PANTHER" id="PTHR35910">
    <property type="entry name" value="2EXR DOMAIN-CONTAINING PROTEIN"/>
    <property type="match status" value="1"/>
</dbReference>
<protein>
    <submittedName>
        <fullName evidence="1">Uncharacterized protein</fullName>
    </submittedName>
</protein>
<proteinExistence type="predicted"/>
<dbReference type="AlphaFoldDB" id="A0AA39YAY3"/>
<organism evidence="1 2">
    <name type="scientific">Cercophora newfieldiana</name>
    <dbReference type="NCBI Taxonomy" id="92897"/>
    <lineage>
        <taxon>Eukaryota</taxon>
        <taxon>Fungi</taxon>
        <taxon>Dikarya</taxon>
        <taxon>Ascomycota</taxon>
        <taxon>Pezizomycotina</taxon>
        <taxon>Sordariomycetes</taxon>
        <taxon>Sordariomycetidae</taxon>
        <taxon>Sordariales</taxon>
        <taxon>Lasiosphaeriaceae</taxon>
        <taxon>Cercophora</taxon>
    </lineage>
</organism>
<keyword evidence="2" id="KW-1185">Reference proteome</keyword>